<evidence type="ECO:0008006" key="3">
    <source>
        <dbReference type="Google" id="ProtNLM"/>
    </source>
</evidence>
<dbReference type="Proteomes" id="UP000815325">
    <property type="component" value="Unassembled WGS sequence"/>
</dbReference>
<gene>
    <name evidence="1" type="ORF">DUNSADRAFT_615</name>
</gene>
<accession>A0ABQ7FYS8</accession>
<evidence type="ECO:0000313" key="2">
    <source>
        <dbReference type="Proteomes" id="UP000815325"/>
    </source>
</evidence>
<name>A0ABQ7FYS8_DUNSA</name>
<comment type="caution">
    <text evidence="1">The sequence shown here is derived from an EMBL/GenBank/DDBJ whole genome shotgun (WGS) entry which is preliminary data.</text>
</comment>
<reference evidence="1" key="1">
    <citation type="submission" date="2017-08" db="EMBL/GenBank/DDBJ databases">
        <authorList>
            <person name="Polle J.E."/>
            <person name="Barry K."/>
            <person name="Cushman J."/>
            <person name="Schmutz J."/>
            <person name="Tran D."/>
            <person name="Hathwaick L.T."/>
            <person name="Yim W.C."/>
            <person name="Jenkins J."/>
            <person name="Mckie-Krisberg Z.M."/>
            <person name="Prochnik S."/>
            <person name="Lindquist E."/>
            <person name="Dockter R.B."/>
            <person name="Adam C."/>
            <person name="Molina H."/>
            <person name="Bunkerborg J."/>
            <person name="Jin E."/>
            <person name="Buchheim M."/>
            <person name="Magnuson J."/>
        </authorList>
    </citation>
    <scope>NUCLEOTIDE SEQUENCE</scope>
    <source>
        <strain evidence="1">CCAP 19/18</strain>
    </source>
</reference>
<proteinExistence type="predicted"/>
<organism evidence="1 2">
    <name type="scientific">Dunaliella salina</name>
    <name type="common">Green alga</name>
    <name type="synonym">Protococcus salinus</name>
    <dbReference type="NCBI Taxonomy" id="3046"/>
    <lineage>
        <taxon>Eukaryota</taxon>
        <taxon>Viridiplantae</taxon>
        <taxon>Chlorophyta</taxon>
        <taxon>core chlorophytes</taxon>
        <taxon>Chlorophyceae</taxon>
        <taxon>CS clade</taxon>
        <taxon>Chlamydomonadales</taxon>
        <taxon>Dunaliellaceae</taxon>
        <taxon>Dunaliella</taxon>
    </lineage>
</organism>
<evidence type="ECO:0000313" key="1">
    <source>
        <dbReference type="EMBL" id="KAF5827464.1"/>
    </source>
</evidence>
<keyword evidence="2" id="KW-1185">Reference proteome</keyword>
<sequence length="123" mass="13943">MSRGPLCPEASPANIAPWARAELVFSQEFEEFNDYILNNADRLVKEMPKEAEEEELDIVDEALFLLPTEDDNQATACMDLLLFPSCLHSFSLFFSFCLVSRQSQQVVLPWDQEVPGSISLRCP</sequence>
<dbReference type="EMBL" id="MU070498">
    <property type="protein sequence ID" value="KAF5827464.1"/>
    <property type="molecule type" value="Genomic_DNA"/>
</dbReference>
<protein>
    <recommendedName>
        <fullName evidence="3">Encoded protein</fullName>
    </recommendedName>
</protein>